<dbReference type="NCBIfam" id="TIGR01027">
    <property type="entry name" value="proB"/>
    <property type="match status" value="1"/>
</dbReference>
<keyword evidence="3 8" id="KW-0641">Proline biosynthesis</keyword>
<comment type="caution">
    <text evidence="10">The sequence shown here is derived from an EMBL/GenBank/DDBJ whole genome shotgun (WGS) entry which is preliminary data.</text>
</comment>
<feature type="binding site" evidence="8">
    <location>
        <position position="146"/>
    </location>
    <ligand>
        <name>substrate</name>
    </ligand>
</feature>
<sequence length="379" mass="41748">MKDFNRTEFLNGIKRVVVKIGSAVLTKEKDGLNVYHIETIANEISKLKKNKYEFVIVTSGAMAAGRMELNISGRVEGIPNKQAAAAIGQCRLMWAYEKAFSKYGIKVAQLLLTHDDMSDRKRYLNARNTLFTLLKHGIIPIVNENDTVAVDEIKFGDNDFLSAAISNMVDADLLFILTDVEGLYTSDPREGKNMQLIPVVENVTPEIEKMITSTRSAMGTGGMVAKVQAAAKATISGVTTVIASGKNPLVLEEFLGGKEVGTLFLPKKRPLKSRKHWIGYTRKIHGRVTVDDGAKEALIKRGKSLLSSGIISIDGKFDEGDSVLCVDRDGKWFAKGLVNYNSSDLVRIMGKKSMEIEGILGHKDYDEVIHRDNLVVIGE</sequence>
<keyword evidence="1 8" id="KW-0963">Cytoplasm</keyword>
<evidence type="ECO:0000256" key="7">
    <source>
        <dbReference type="ARBA" id="ARBA00022840"/>
    </source>
</evidence>
<dbReference type="InterPro" id="IPR011529">
    <property type="entry name" value="Glu_5kinase"/>
</dbReference>
<dbReference type="STRING" id="1817883.A3G31_00175"/>
<dbReference type="FunFam" id="2.30.130.10:FF:000007">
    <property type="entry name" value="Glutamate 5-kinase"/>
    <property type="match status" value="1"/>
</dbReference>
<comment type="similarity">
    <text evidence="8">Belongs to the glutamate 5-kinase family.</text>
</comment>
<evidence type="ECO:0000256" key="3">
    <source>
        <dbReference type="ARBA" id="ARBA00022650"/>
    </source>
</evidence>
<dbReference type="InterPro" id="IPR036974">
    <property type="entry name" value="PUA_sf"/>
</dbReference>
<keyword evidence="5 8" id="KW-0547">Nucleotide-binding</keyword>
<dbReference type="FunFam" id="3.40.1160.10:FF:000018">
    <property type="entry name" value="Glutamate 5-kinase"/>
    <property type="match status" value="1"/>
</dbReference>
<dbReference type="GO" id="GO:0005829">
    <property type="term" value="C:cytosol"/>
    <property type="evidence" value="ECO:0007669"/>
    <property type="project" value="TreeGrafter"/>
</dbReference>
<organism evidence="10 11">
    <name type="scientific">Candidatus Schekmanbacteria bacterium RIFCSPLOWO2_12_FULL_38_15</name>
    <dbReference type="NCBI Taxonomy" id="1817883"/>
    <lineage>
        <taxon>Bacteria</taxon>
        <taxon>Candidatus Schekmaniibacteriota</taxon>
    </lineage>
</organism>
<dbReference type="InterPro" id="IPR041739">
    <property type="entry name" value="G5K_ProB"/>
</dbReference>
<feature type="binding site" evidence="8">
    <location>
        <position position="158"/>
    </location>
    <ligand>
        <name>substrate</name>
    </ligand>
</feature>
<accession>A0A1F7SGH0</accession>
<evidence type="ECO:0000256" key="6">
    <source>
        <dbReference type="ARBA" id="ARBA00022777"/>
    </source>
</evidence>
<reference evidence="10 11" key="1">
    <citation type="journal article" date="2016" name="Nat. Commun.">
        <title>Thousands of microbial genomes shed light on interconnected biogeochemical processes in an aquifer system.</title>
        <authorList>
            <person name="Anantharaman K."/>
            <person name="Brown C.T."/>
            <person name="Hug L.A."/>
            <person name="Sharon I."/>
            <person name="Castelle C.J."/>
            <person name="Probst A.J."/>
            <person name="Thomas B.C."/>
            <person name="Singh A."/>
            <person name="Wilkins M.J."/>
            <person name="Karaoz U."/>
            <person name="Brodie E.L."/>
            <person name="Williams K.H."/>
            <person name="Hubbard S.S."/>
            <person name="Banfield J.F."/>
        </authorList>
    </citation>
    <scope>NUCLEOTIDE SEQUENCE [LARGE SCALE GENOMIC DNA]</scope>
</reference>
<evidence type="ECO:0000256" key="5">
    <source>
        <dbReference type="ARBA" id="ARBA00022741"/>
    </source>
</evidence>
<feature type="binding site" evidence="8">
    <location>
        <position position="19"/>
    </location>
    <ligand>
        <name>ATP</name>
        <dbReference type="ChEBI" id="CHEBI:30616"/>
    </ligand>
</feature>
<evidence type="ECO:0000313" key="10">
    <source>
        <dbReference type="EMBL" id="OGL52882.1"/>
    </source>
</evidence>
<dbReference type="GO" id="GO:0055129">
    <property type="term" value="P:L-proline biosynthetic process"/>
    <property type="evidence" value="ECO:0007669"/>
    <property type="project" value="UniProtKB-UniRule"/>
</dbReference>
<dbReference type="InterPro" id="IPR001057">
    <property type="entry name" value="Glu/AcGlu_kinase"/>
</dbReference>
<name>A0A1F7SGH0_9BACT</name>
<dbReference type="EMBL" id="MGDI01000029">
    <property type="protein sequence ID" value="OGL52882.1"/>
    <property type="molecule type" value="Genomic_DNA"/>
</dbReference>
<dbReference type="SUPFAM" id="SSF88697">
    <property type="entry name" value="PUA domain-like"/>
    <property type="match status" value="1"/>
</dbReference>
<comment type="function">
    <text evidence="8">Catalyzes the transfer of a phosphate group to glutamate to form L-glutamate 5-phosphate.</text>
</comment>
<dbReference type="AlphaFoldDB" id="A0A1F7SGH0"/>
<comment type="caution">
    <text evidence="8">Lacks conserved residue(s) required for the propagation of feature annotation.</text>
</comment>
<dbReference type="CDD" id="cd21157">
    <property type="entry name" value="PUA_G5K"/>
    <property type="match status" value="1"/>
</dbReference>
<dbReference type="InterPro" id="IPR036393">
    <property type="entry name" value="AceGlu_kinase-like_sf"/>
</dbReference>
<dbReference type="HAMAP" id="MF_00456">
    <property type="entry name" value="ProB"/>
    <property type="match status" value="1"/>
</dbReference>
<dbReference type="InterPro" id="IPR015947">
    <property type="entry name" value="PUA-like_sf"/>
</dbReference>
<dbReference type="Pfam" id="PF00696">
    <property type="entry name" value="AA_kinase"/>
    <property type="match status" value="1"/>
</dbReference>
<evidence type="ECO:0000256" key="2">
    <source>
        <dbReference type="ARBA" id="ARBA00022605"/>
    </source>
</evidence>
<dbReference type="PANTHER" id="PTHR43654:SF1">
    <property type="entry name" value="ISOPENTENYL PHOSPHATE KINASE"/>
    <property type="match status" value="1"/>
</dbReference>
<dbReference type="UniPathway" id="UPA00098">
    <property type="reaction ID" value="UER00359"/>
</dbReference>
<dbReference type="InterPro" id="IPR019797">
    <property type="entry name" value="Glutamate_5-kinase_CS"/>
</dbReference>
<dbReference type="InterPro" id="IPR002478">
    <property type="entry name" value="PUA"/>
</dbReference>
<feature type="domain" description="PUA" evidence="9">
    <location>
        <begin position="286"/>
        <end position="369"/>
    </location>
</feature>
<feature type="binding site" evidence="8">
    <location>
        <position position="59"/>
    </location>
    <ligand>
        <name>substrate</name>
    </ligand>
</feature>
<dbReference type="Proteomes" id="UP000178082">
    <property type="component" value="Unassembled WGS sequence"/>
</dbReference>
<dbReference type="PRINTS" id="PR00474">
    <property type="entry name" value="GLU5KINASE"/>
</dbReference>
<dbReference type="Gene3D" id="3.40.1160.10">
    <property type="entry name" value="Acetylglutamate kinase-like"/>
    <property type="match status" value="2"/>
</dbReference>
<dbReference type="EC" id="2.7.2.11" evidence="8"/>
<dbReference type="CDD" id="cd04242">
    <property type="entry name" value="AAK_G5K_ProB"/>
    <property type="match status" value="1"/>
</dbReference>
<dbReference type="SMART" id="SM00359">
    <property type="entry name" value="PUA"/>
    <property type="match status" value="1"/>
</dbReference>
<evidence type="ECO:0000313" key="11">
    <source>
        <dbReference type="Proteomes" id="UP000178082"/>
    </source>
</evidence>
<evidence type="ECO:0000256" key="4">
    <source>
        <dbReference type="ARBA" id="ARBA00022679"/>
    </source>
</evidence>
<gene>
    <name evidence="8" type="primary">proB</name>
    <name evidence="10" type="ORF">A3G31_00175</name>
</gene>
<dbReference type="PANTHER" id="PTHR43654">
    <property type="entry name" value="GLUTAMATE 5-KINASE"/>
    <property type="match status" value="1"/>
</dbReference>
<feature type="binding site" evidence="8">
    <location>
        <begin position="178"/>
        <end position="179"/>
    </location>
    <ligand>
        <name>ATP</name>
        <dbReference type="ChEBI" id="CHEBI:30616"/>
    </ligand>
</feature>
<keyword evidence="6 8" id="KW-0418">Kinase</keyword>
<comment type="subcellular location">
    <subcellularLocation>
        <location evidence="8">Cytoplasm</location>
    </subcellularLocation>
</comment>
<comment type="catalytic activity">
    <reaction evidence="8">
        <text>L-glutamate + ATP = L-glutamyl 5-phosphate + ADP</text>
        <dbReference type="Rhea" id="RHEA:14877"/>
        <dbReference type="ChEBI" id="CHEBI:29985"/>
        <dbReference type="ChEBI" id="CHEBI:30616"/>
        <dbReference type="ChEBI" id="CHEBI:58274"/>
        <dbReference type="ChEBI" id="CHEBI:456216"/>
        <dbReference type="EC" id="2.7.2.11"/>
    </reaction>
</comment>
<dbReference type="Pfam" id="PF01472">
    <property type="entry name" value="PUA"/>
    <property type="match status" value="1"/>
</dbReference>
<dbReference type="InterPro" id="IPR001048">
    <property type="entry name" value="Asp/Glu/Uridylate_kinase"/>
</dbReference>
<dbReference type="GO" id="GO:0004349">
    <property type="term" value="F:glutamate 5-kinase activity"/>
    <property type="evidence" value="ECO:0007669"/>
    <property type="project" value="UniProtKB-UniRule"/>
</dbReference>
<keyword evidence="2 8" id="KW-0028">Amino-acid biosynthesis</keyword>
<keyword evidence="7 8" id="KW-0067">ATP-binding</keyword>
<proteinExistence type="inferred from homology"/>
<dbReference type="Gene3D" id="2.30.130.10">
    <property type="entry name" value="PUA domain"/>
    <property type="match status" value="1"/>
</dbReference>
<dbReference type="PROSITE" id="PS50890">
    <property type="entry name" value="PUA"/>
    <property type="match status" value="1"/>
</dbReference>
<dbReference type="SUPFAM" id="SSF53633">
    <property type="entry name" value="Carbamate kinase-like"/>
    <property type="match status" value="1"/>
</dbReference>
<evidence type="ECO:0000256" key="1">
    <source>
        <dbReference type="ARBA" id="ARBA00022490"/>
    </source>
</evidence>
<dbReference type="PIRSF" id="PIRSF000729">
    <property type="entry name" value="GK"/>
    <property type="match status" value="1"/>
</dbReference>
<dbReference type="InterPro" id="IPR005715">
    <property type="entry name" value="Glu_5kinase/COase_Synthase"/>
</dbReference>
<evidence type="ECO:0000256" key="8">
    <source>
        <dbReference type="HAMAP-Rule" id="MF_00456"/>
    </source>
</evidence>
<comment type="pathway">
    <text evidence="8">Amino-acid biosynthesis; L-proline biosynthesis; L-glutamate 5-semialdehyde from L-glutamate: step 1/2.</text>
</comment>
<evidence type="ECO:0000259" key="9">
    <source>
        <dbReference type="SMART" id="SM00359"/>
    </source>
</evidence>
<protein>
    <recommendedName>
        <fullName evidence="8">Glutamate 5-kinase</fullName>
        <ecNumber evidence="8">2.7.2.11</ecNumber>
    </recommendedName>
    <alternativeName>
        <fullName evidence="8">Gamma-glutamyl kinase</fullName>
        <shortName evidence="8">GK</shortName>
    </alternativeName>
</protein>
<dbReference type="PROSITE" id="PS00902">
    <property type="entry name" value="GLUTAMATE_5_KINASE"/>
    <property type="match status" value="1"/>
</dbReference>
<keyword evidence="4 8" id="KW-0808">Transferase</keyword>
<dbReference type="GO" id="GO:0003723">
    <property type="term" value="F:RNA binding"/>
    <property type="evidence" value="ECO:0007669"/>
    <property type="project" value="InterPro"/>
</dbReference>
<dbReference type="GO" id="GO:0005524">
    <property type="term" value="F:ATP binding"/>
    <property type="evidence" value="ECO:0007669"/>
    <property type="project" value="UniProtKB-KW"/>
</dbReference>